<organism evidence="1 2">
    <name type="scientific">Mortierella polycephala</name>
    <dbReference type="NCBI Taxonomy" id="41804"/>
    <lineage>
        <taxon>Eukaryota</taxon>
        <taxon>Fungi</taxon>
        <taxon>Fungi incertae sedis</taxon>
        <taxon>Mucoromycota</taxon>
        <taxon>Mortierellomycotina</taxon>
        <taxon>Mortierellomycetes</taxon>
        <taxon>Mortierellales</taxon>
        <taxon>Mortierellaceae</taxon>
        <taxon>Mortierella</taxon>
    </lineage>
</organism>
<proteinExistence type="predicted"/>
<gene>
    <name evidence="1" type="ORF">BG011_006074</name>
</gene>
<dbReference type="OrthoDB" id="2388626at2759"/>
<sequence length="226" mass="24960">MAMMDQCTVKSYFRSTHARVDSKFHSDSSSEKVDEANDTLLLQRPVSDRAQAGGGGGLRRCAATRDLTSIRSTVNYCAKVSVSYMVGDPSTPFHIRSWEPLSMPESSTNTSDDEVSVDNLETVRRFKKTLYSRVCPIADEGFEGSWPELFLYRRKDDSSLEAIDGDQEALYMFALKDGDQVVLLVRENGANNCDSSRCGSGSAALDPVAQWVEAIRAQTEFEAVEA</sequence>
<evidence type="ECO:0000313" key="2">
    <source>
        <dbReference type="Proteomes" id="UP000726737"/>
    </source>
</evidence>
<accession>A0A9P6U871</accession>
<name>A0A9P6U871_9FUNG</name>
<keyword evidence="2" id="KW-1185">Reference proteome</keyword>
<reference evidence="1" key="1">
    <citation type="journal article" date="2020" name="Fungal Divers.">
        <title>Resolving the Mortierellaceae phylogeny through synthesis of multi-gene phylogenetics and phylogenomics.</title>
        <authorList>
            <person name="Vandepol N."/>
            <person name="Liber J."/>
            <person name="Desiro A."/>
            <person name="Na H."/>
            <person name="Kennedy M."/>
            <person name="Barry K."/>
            <person name="Grigoriev I.V."/>
            <person name="Miller A.N."/>
            <person name="O'Donnell K."/>
            <person name="Stajich J.E."/>
            <person name="Bonito G."/>
        </authorList>
    </citation>
    <scope>NUCLEOTIDE SEQUENCE</scope>
    <source>
        <strain evidence="1">KOD948</strain>
    </source>
</reference>
<comment type="caution">
    <text evidence="1">The sequence shown here is derived from an EMBL/GenBank/DDBJ whole genome shotgun (WGS) entry which is preliminary data.</text>
</comment>
<dbReference type="EMBL" id="JAAAJA010000043">
    <property type="protein sequence ID" value="KAG0264801.1"/>
    <property type="molecule type" value="Genomic_DNA"/>
</dbReference>
<dbReference type="AlphaFoldDB" id="A0A9P6U871"/>
<dbReference type="Proteomes" id="UP000726737">
    <property type="component" value="Unassembled WGS sequence"/>
</dbReference>
<protein>
    <submittedName>
        <fullName evidence="1">Uncharacterized protein</fullName>
    </submittedName>
</protein>
<evidence type="ECO:0000313" key="1">
    <source>
        <dbReference type="EMBL" id="KAG0264801.1"/>
    </source>
</evidence>